<dbReference type="SMART" id="SM00355">
    <property type="entry name" value="ZnF_C2H2"/>
    <property type="match status" value="2"/>
</dbReference>
<protein>
    <recommendedName>
        <fullName evidence="3">C2H2-type domain-containing protein</fullName>
    </recommendedName>
</protein>
<gene>
    <name evidence="4" type="ORF">L210DRAFT_934942</name>
</gene>
<keyword evidence="1" id="KW-0862">Zinc</keyword>
<name>A0AAD4BEZ0_BOLED</name>
<organism evidence="4 5">
    <name type="scientific">Boletus edulis BED1</name>
    <dbReference type="NCBI Taxonomy" id="1328754"/>
    <lineage>
        <taxon>Eukaryota</taxon>
        <taxon>Fungi</taxon>
        <taxon>Dikarya</taxon>
        <taxon>Basidiomycota</taxon>
        <taxon>Agaricomycotina</taxon>
        <taxon>Agaricomycetes</taxon>
        <taxon>Agaricomycetidae</taxon>
        <taxon>Boletales</taxon>
        <taxon>Boletineae</taxon>
        <taxon>Boletaceae</taxon>
        <taxon>Boletoideae</taxon>
        <taxon>Boletus</taxon>
    </lineage>
</organism>
<evidence type="ECO:0000259" key="3">
    <source>
        <dbReference type="PROSITE" id="PS50157"/>
    </source>
</evidence>
<accession>A0AAD4BEZ0</accession>
<evidence type="ECO:0000256" key="1">
    <source>
        <dbReference type="PROSITE-ProRule" id="PRU00042"/>
    </source>
</evidence>
<sequence>MPPSKPHACESCSELFPNKVALRRHRFKRHTLPPPFRKDGKVYKVVHNEGRLECPLDACSKAYVNRDDFQTHLRKAHGAVFEAAGNALGLDADEMLRRDADPLEFQVPPSNGENIKGVEHFDATHGQGTGKGQDAQELKGAGEASPAPRVGNRAAQTGHTMPAVPGNIQEAGDSGNSGADRGGRSGSNGAEFASKLSLAGTGRLGHLGSSGGDSDDEASSQSSTQFEEDAVENLLTDKPPLPALVHRWKSVSPTDNTPHSPLTEAAILRGGIGAAEALMCNVEATCEQVSQDTNAADVFASSRGEMPQSRRLHCQPLSQAASASVTKAPPLVSRGIQRSCSYEEESSYSSRVKRVCTARERRLASTKDLDKYMPALKGKCPYHFVLEGKLLNDDFPYCPQEPKRAGDYRDFKLSFVFEKYAYCYSCGMPQDRNRNGEGPMCHLSHDFRRPCPFGQFIFRTTFCLWQVQTLRAELISRLSIQRPLQTQEEFTEWAVDELADQGKYHNCLEAFLWFCRRREQENPRLFM</sequence>
<keyword evidence="5" id="KW-1185">Reference proteome</keyword>
<keyword evidence="1" id="KW-0479">Metal-binding</keyword>
<evidence type="ECO:0000256" key="2">
    <source>
        <dbReference type="SAM" id="MobiDB-lite"/>
    </source>
</evidence>
<evidence type="ECO:0000313" key="4">
    <source>
        <dbReference type="EMBL" id="KAF8425818.1"/>
    </source>
</evidence>
<feature type="region of interest" description="Disordered" evidence="2">
    <location>
        <begin position="203"/>
        <end position="230"/>
    </location>
</feature>
<dbReference type="InterPro" id="IPR013087">
    <property type="entry name" value="Znf_C2H2_type"/>
</dbReference>
<reference evidence="4" key="1">
    <citation type="submission" date="2019-10" db="EMBL/GenBank/DDBJ databases">
        <authorList>
            <consortium name="DOE Joint Genome Institute"/>
            <person name="Kuo A."/>
            <person name="Miyauchi S."/>
            <person name="Kiss E."/>
            <person name="Drula E."/>
            <person name="Kohler A."/>
            <person name="Sanchez-Garcia M."/>
            <person name="Andreopoulos B."/>
            <person name="Barry K.W."/>
            <person name="Bonito G."/>
            <person name="Buee M."/>
            <person name="Carver A."/>
            <person name="Chen C."/>
            <person name="Cichocki N."/>
            <person name="Clum A."/>
            <person name="Culley D."/>
            <person name="Crous P.W."/>
            <person name="Fauchery L."/>
            <person name="Girlanda M."/>
            <person name="Hayes R."/>
            <person name="Keri Z."/>
            <person name="LaButti K."/>
            <person name="Lipzen A."/>
            <person name="Lombard V."/>
            <person name="Magnuson J."/>
            <person name="Maillard F."/>
            <person name="Morin E."/>
            <person name="Murat C."/>
            <person name="Nolan M."/>
            <person name="Ohm R."/>
            <person name="Pangilinan J."/>
            <person name="Pereira M."/>
            <person name="Perotto S."/>
            <person name="Peter M."/>
            <person name="Riley R."/>
            <person name="Sitrit Y."/>
            <person name="Stielow B."/>
            <person name="Szollosi G."/>
            <person name="Zifcakova L."/>
            <person name="Stursova M."/>
            <person name="Spatafora J.W."/>
            <person name="Tedersoo L."/>
            <person name="Vaario L.-M."/>
            <person name="Yamada A."/>
            <person name="Yan M."/>
            <person name="Wang P."/>
            <person name="Xu J."/>
            <person name="Bruns T."/>
            <person name="Baldrian P."/>
            <person name="Vilgalys R."/>
            <person name="Henrissat B."/>
            <person name="Grigoriev I.V."/>
            <person name="Hibbett D."/>
            <person name="Nagy L.G."/>
            <person name="Martin F.M."/>
        </authorList>
    </citation>
    <scope>NUCLEOTIDE SEQUENCE</scope>
    <source>
        <strain evidence="4">BED1</strain>
    </source>
</reference>
<proteinExistence type="predicted"/>
<evidence type="ECO:0000313" key="5">
    <source>
        <dbReference type="Proteomes" id="UP001194468"/>
    </source>
</evidence>
<feature type="domain" description="C2H2-type" evidence="3">
    <location>
        <begin position="52"/>
        <end position="77"/>
    </location>
</feature>
<feature type="region of interest" description="Disordered" evidence="2">
    <location>
        <begin position="122"/>
        <end position="191"/>
    </location>
</feature>
<keyword evidence="1" id="KW-0863">Zinc-finger</keyword>
<dbReference type="AlphaFoldDB" id="A0AAD4BEZ0"/>
<dbReference type="Proteomes" id="UP001194468">
    <property type="component" value="Unassembled WGS sequence"/>
</dbReference>
<reference evidence="4" key="2">
    <citation type="journal article" date="2020" name="Nat. Commun.">
        <title>Large-scale genome sequencing of mycorrhizal fungi provides insights into the early evolution of symbiotic traits.</title>
        <authorList>
            <person name="Miyauchi S."/>
            <person name="Kiss E."/>
            <person name="Kuo A."/>
            <person name="Drula E."/>
            <person name="Kohler A."/>
            <person name="Sanchez-Garcia M."/>
            <person name="Morin E."/>
            <person name="Andreopoulos B."/>
            <person name="Barry K.W."/>
            <person name="Bonito G."/>
            <person name="Buee M."/>
            <person name="Carver A."/>
            <person name="Chen C."/>
            <person name="Cichocki N."/>
            <person name="Clum A."/>
            <person name="Culley D."/>
            <person name="Crous P.W."/>
            <person name="Fauchery L."/>
            <person name="Girlanda M."/>
            <person name="Hayes R.D."/>
            <person name="Keri Z."/>
            <person name="LaButti K."/>
            <person name="Lipzen A."/>
            <person name="Lombard V."/>
            <person name="Magnuson J."/>
            <person name="Maillard F."/>
            <person name="Murat C."/>
            <person name="Nolan M."/>
            <person name="Ohm R.A."/>
            <person name="Pangilinan J."/>
            <person name="Pereira M.F."/>
            <person name="Perotto S."/>
            <person name="Peter M."/>
            <person name="Pfister S."/>
            <person name="Riley R."/>
            <person name="Sitrit Y."/>
            <person name="Stielow J.B."/>
            <person name="Szollosi G."/>
            <person name="Zifcakova L."/>
            <person name="Stursova M."/>
            <person name="Spatafora J.W."/>
            <person name="Tedersoo L."/>
            <person name="Vaario L.M."/>
            <person name="Yamada A."/>
            <person name="Yan M."/>
            <person name="Wang P."/>
            <person name="Xu J."/>
            <person name="Bruns T."/>
            <person name="Baldrian P."/>
            <person name="Vilgalys R."/>
            <person name="Dunand C."/>
            <person name="Henrissat B."/>
            <person name="Grigoriev I.V."/>
            <person name="Hibbett D."/>
            <person name="Nagy L.G."/>
            <person name="Martin F.M."/>
        </authorList>
    </citation>
    <scope>NUCLEOTIDE SEQUENCE</scope>
    <source>
        <strain evidence="4">BED1</strain>
    </source>
</reference>
<feature type="domain" description="C2H2-type" evidence="3">
    <location>
        <begin position="7"/>
        <end position="35"/>
    </location>
</feature>
<dbReference type="GO" id="GO:0008270">
    <property type="term" value="F:zinc ion binding"/>
    <property type="evidence" value="ECO:0007669"/>
    <property type="project" value="UniProtKB-KW"/>
</dbReference>
<dbReference type="PROSITE" id="PS00028">
    <property type="entry name" value="ZINC_FINGER_C2H2_1"/>
    <property type="match status" value="2"/>
</dbReference>
<comment type="caution">
    <text evidence="4">The sequence shown here is derived from an EMBL/GenBank/DDBJ whole genome shotgun (WGS) entry which is preliminary data.</text>
</comment>
<dbReference type="PROSITE" id="PS50157">
    <property type="entry name" value="ZINC_FINGER_C2H2_2"/>
    <property type="match status" value="2"/>
</dbReference>
<dbReference type="Gene3D" id="3.30.160.60">
    <property type="entry name" value="Classic Zinc Finger"/>
    <property type="match status" value="1"/>
</dbReference>
<dbReference type="EMBL" id="WHUW01000091">
    <property type="protein sequence ID" value="KAF8425818.1"/>
    <property type="molecule type" value="Genomic_DNA"/>
</dbReference>